<keyword evidence="2" id="KW-1185">Reference proteome</keyword>
<gene>
    <name evidence="1" type="ORF">SAMN04487969_104254</name>
</gene>
<accession>A0A1I2C3B8</accession>
<proteinExistence type="predicted"/>
<dbReference type="RefSeq" id="WP_052737206.1">
    <property type="nucleotide sequence ID" value="NZ_FONN01000004.1"/>
</dbReference>
<evidence type="ECO:0000313" key="1">
    <source>
        <dbReference type="EMBL" id="SFE62926.1"/>
    </source>
</evidence>
<reference evidence="2" key="1">
    <citation type="submission" date="2016-10" db="EMBL/GenBank/DDBJ databases">
        <authorList>
            <person name="Varghese N."/>
            <person name="Submissions S."/>
        </authorList>
    </citation>
    <scope>NUCLEOTIDE SEQUENCE [LARGE SCALE GENOMIC DNA]</scope>
    <source>
        <strain evidence="2">CGMCC 1.10223</strain>
    </source>
</reference>
<name>A0A1I2C3B8_9BACL</name>
<dbReference type="OrthoDB" id="2888644at2"/>
<dbReference type="AlphaFoldDB" id="A0A1I2C3B8"/>
<protein>
    <submittedName>
        <fullName evidence="1">Uncharacterized protein</fullName>
    </submittedName>
</protein>
<evidence type="ECO:0000313" key="2">
    <source>
        <dbReference type="Proteomes" id="UP000183410"/>
    </source>
</evidence>
<sequence length="117" mass="13592">MKSEFMLDLCFIRKQEQESSFTKSIEALLQQLFAKKSSWFLEEKHEGELEVVNAAVKGYSDWEKEEEVLLFIEEQAPAEFWDWIQGYRLELDLKRPEECQHCGEQTARKNAGAGAAS</sequence>
<organism evidence="1 2">
    <name type="scientific">Paenibacillus algorifonticola</name>
    <dbReference type="NCBI Taxonomy" id="684063"/>
    <lineage>
        <taxon>Bacteria</taxon>
        <taxon>Bacillati</taxon>
        <taxon>Bacillota</taxon>
        <taxon>Bacilli</taxon>
        <taxon>Bacillales</taxon>
        <taxon>Paenibacillaceae</taxon>
        <taxon>Paenibacillus</taxon>
    </lineage>
</organism>
<dbReference type="EMBL" id="FONN01000004">
    <property type="protein sequence ID" value="SFE62926.1"/>
    <property type="molecule type" value="Genomic_DNA"/>
</dbReference>
<dbReference type="Proteomes" id="UP000183410">
    <property type="component" value="Unassembled WGS sequence"/>
</dbReference>